<evidence type="ECO:0000313" key="1">
    <source>
        <dbReference type="EMBL" id="GAG85167.1"/>
    </source>
</evidence>
<sequence>AAAKQGFKAIPLGLRASVTLKNNLRQSKSNNVIALLPGSDRADECIIYMAHWDHFGIIKNLDFINQIPTRNNSNASPV</sequence>
<dbReference type="AlphaFoldDB" id="X1BVJ7"/>
<comment type="caution">
    <text evidence="1">The sequence shown here is derived from an EMBL/GenBank/DDBJ whole genome shotgun (WGS) entry which is preliminary data.</text>
</comment>
<evidence type="ECO:0008006" key="2">
    <source>
        <dbReference type="Google" id="ProtNLM"/>
    </source>
</evidence>
<name>X1BVJ7_9ZZZZ</name>
<dbReference type="SUPFAM" id="SSF53187">
    <property type="entry name" value="Zn-dependent exopeptidases"/>
    <property type="match status" value="1"/>
</dbReference>
<reference evidence="1" key="1">
    <citation type="journal article" date="2014" name="Front. Microbiol.">
        <title>High frequency of phylogenetically diverse reductive dehalogenase-homologous genes in deep subseafloor sedimentary metagenomes.</title>
        <authorList>
            <person name="Kawai M."/>
            <person name="Futagami T."/>
            <person name="Toyoda A."/>
            <person name="Takaki Y."/>
            <person name="Nishi S."/>
            <person name="Hori S."/>
            <person name="Arai W."/>
            <person name="Tsubouchi T."/>
            <person name="Morono Y."/>
            <person name="Uchiyama I."/>
            <person name="Ito T."/>
            <person name="Fujiyama A."/>
            <person name="Inagaki F."/>
            <person name="Takami H."/>
        </authorList>
    </citation>
    <scope>NUCLEOTIDE SEQUENCE</scope>
    <source>
        <strain evidence="1">Expedition CK06-06</strain>
    </source>
</reference>
<proteinExistence type="predicted"/>
<feature type="non-terminal residue" evidence="1">
    <location>
        <position position="1"/>
    </location>
</feature>
<dbReference type="EMBL" id="BART01011443">
    <property type="protein sequence ID" value="GAG85167.1"/>
    <property type="molecule type" value="Genomic_DNA"/>
</dbReference>
<accession>X1BVJ7</accession>
<gene>
    <name evidence="1" type="ORF">S01H4_24381</name>
</gene>
<dbReference type="Gene3D" id="3.40.630.10">
    <property type="entry name" value="Zn peptidases"/>
    <property type="match status" value="1"/>
</dbReference>
<organism evidence="1">
    <name type="scientific">marine sediment metagenome</name>
    <dbReference type="NCBI Taxonomy" id="412755"/>
    <lineage>
        <taxon>unclassified sequences</taxon>
        <taxon>metagenomes</taxon>
        <taxon>ecological metagenomes</taxon>
    </lineage>
</organism>
<protein>
    <recommendedName>
        <fullName evidence="2">Peptidase M28 domain-containing protein</fullName>
    </recommendedName>
</protein>